<name>D4AU20_ARTBC</name>
<gene>
    <name evidence="2" type="ORF">ARB_07833</name>
</gene>
<evidence type="ECO:0000313" key="3">
    <source>
        <dbReference type="Proteomes" id="UP000008866"/>
    </source>
</evidence>
<dbReference type="Proteomes" id="UP000008866">
    <property type="component" value="Unassembled WGS sequence"/>
</dbReference>
<accession>D4AU20</accession>
<organism evidence="2 3">
    <name type="scientific">Arthroderma benhamiae (strain ATCC MYA-4681 / CBS 112371)</name>
    <name type="common">Trichophyton mentagrophytes</name>
    <dbReference type="NCBI Taxonomy" id="663331"/>
    <lineage>
        <taxon>Eukaryota</taxon>
        <taxon>Fungi</taxon>
        <taxon>Dikarya</taxon>
        <taxon>Ascomycota</taxon>
        <taxon>Pezizomycotina</taxon>
        <taxon>Eurotiomycetes</taxon>
        <taxon>Eurotiomycetidae</taxon>
        <taxon>Onygenales</taxon>
        <taxon>Arthrodermataceae</taxon>
        <taxon>Trichophyton</taxon>
    </lineage>
</organism>
<dbReference type="RefSeq" id="XP_003014113.1">
    <property type="nucleotide sequence ID" value="XM_003014067.1"/>
</dbReference>
<evidence type="ECO:0000313" key="2">
    <source>
        <dbReference type="EMBL" id="EFE33473.1"/>
    </source>
</evidence>
<comment type="caution">
    <text evidence="2">The sequence shown here is derived from an EMBL/GenBank/DDBJ whole genome shotgun (WGS) entry which is preliminary data.</text>
</comment>
<keyword evidence="3" id="KW-1185">Reference proteome</keyword>
<dbReference type="KEGG" id="abe:ARB_07833"/>
<dbReference type="GeneID" id="9521530"/>
<evidence type="ECO:0000256" key="1">
    <source>
        <dbReference type="SAM" id="MobiDB-lite"/>
    </source>
</evidence>
<dbReference type="AlphaFoldDB" id="D4AU20"/>
<feature type="region of interest" description="Disordered" evidence="1">
    <location>
        <begin position="1"/>
        <end position="74"/>
    </location>
</feature>
<protein>
    <submittedName>
        <fullName evidence="2">Uncharacterized protein</fullName>
    </submittedName>
</protein>
<sequence>MSPGAVAQPTPAAASEDVKTKQEHEKQHIHSDERGLKALSHGGIPIPGTLQLTPSSPYPSPPSSLQPIYLHLQH</sequence>
<feature type="compositionally biased region" description="Basic and acidic residues" evidence="1">
    <location>
        <begin position="16"/>
        <end position="36"/>
    </location>
</feature>
<reference evidence="3" key="1">
    <citation type="journal article" date="2011" name="Genome Biol.">
        <title>Comparative and functional genomics provide insights into the pathogenicity of dermatophytic fungi.</title>
        <authorList>
            <person name="Burmester A."/>
            <person name="Shelest E."/>
            <person name="Gloeckner G."/>
            <person name="Heddergott C."/>
            <person name="Schindler S."/>
            <person name="Staib P."/>
            <person name="Heidel A."/>
            <person name="Felder M."/>
            <person name="Petzold A."/>
            <person name="Szafranski K."/>
            <person name="Feuermann M."/>
            <person name="Pedruzzi I."/>
            <person name="Priebe S."/>
            <person name="Groth M."/>
            <person name="Winkler R."/>
            <person name="Li W."/>
            <person name="Kniemeyer O."/>
            <person name="Schroeckh V."/>
            <person name="Hertweck C."/>
            <person name="Hube B."/>
            <person name="White T.C."/>
            <person name="Platzer M."/>
            <person name="Guthke R."/>
            <person name="Heitman J."/>
            <person name="Woestemeyer J."/>
            <person name="Zipfel P.F."/>
            <person name="Monod M."/>
            <person name="Brakhage A.A."/>
        </authorList>
    </citation>
    <scope>NUCLEOTIDE SEQUENCE [LARGE SCALE GENOMIC DNA]</scope>
    <source>
        <strain evidence="3">ATCC MYA-4681 / CBS 112371</strain>
    </source>
</reference>
<proteinExistence type="predicted"/>
<dbReference type="HOGENOM" id="CLU_2687327_0_0_1"/>
<dbReference type="EMBL" id="ABSU01000010">
    <property type="protein sequence ID" value="EFE33473.1"/>
    <property type="molecule type" value="Genomic_DNA"/>
</dbReference>